<evidence type="ECO:0000313" key="5">
    <source>
        <dbReference type="Proteomes" id="UP001230951"/>
    </source>
</evidence>
<dbReference type="EMBL" id="JAUSTF010000001">
    <property type="protein sequence ID" value="MDQ0178612.1"/>
    <property type="molecule type" value="Genomic_DNA"/>
</dbReference>
<organism evidence="3 6">
    <name type="scientific">Arthrobacter bambusae</name>
    <dbReference type="NCBI Taxonomy" id="1338426"/>
    <lineage>
        <taxon>Bacteria</taxon>
        <taxon>Bacillati</taxon>
        <taxon>Actinomycetota</taxon>
        <taxon>Actinomycetes</taxon>
        <taxon>Micrococcales</taxon>
        <taxon>Micrococcaceae</taxon>
        <taxon>Arthrobacter</taxon>
    </lineage>
</organism>
<evidence type="ECO:0000259" key="2">
    <source>
        <dbReference type="Pfam" id="PF20014"/>
    </source>
</evidence>
<sequence>MSNSGEVEAVHVVSRWAQLTYASFDPGNGARGGWQIKETTGEFTSKELDLLTSRIVTQFDPDTPVAAFPDAEEIAGLPRRLAYSSLGESTAAYWHSVMAGRDSTGRPGNVFSHVVLDRSIDIEVPFIRPIELWRSPSLICPFGTEQVAAAVIRDTSQPTFGATINRQSVLEFIFDPAHWRLGLLSVLVDAVAGATRGGSPVVLVTDSSDSAARWIAAVSFLTSPSVARRINFSVYERANGLKAAMERGVHLICIPRIDAPLATQTPGLIVLDEREMPDLGEVGIGPHFAASGTPIQASYWSVLVQAILVDPATATDALGAVDSISSSIGETGADPSWPLAMHVASQATKFPDHQVEATAVIRASSPDSLTSHDDIYAVAISAVVGSREGSTLETWQDLNVEDVSPILRLALAQKYVLHALSDSGWLSRPHPVELPDSDLGPLSNDNLSDAARSAILAARTNAASSDALDVLFTALRTVVFVDRARLIDFSQNGNQSTIEAVDEILDRALSAVVDSEAASKQMADEVGPVETTGLLDAVLHAIERTERFNRNPPGMRIPVAVGGWLFSARPHLSLPHGLDHPMEPLNLEELIWQCLNKHGTTPVLRNLIIEILAWQQSTGISVPILATLWGISGYWPADDLLEIDYEFPGQVPGHLMLPSLLGEEWSPAVEQLISLVMQGRRNPKAGALERDAAELRNLIHSPWYISQSIAVIQKSGNILDAAQRLLAHDSRCLALPEFADHLAGAALITLSGGKFMPKVPPLVSEFLATWPGPLSPEAAKILSQAVEQSVFDEFRLRELAKVCIETSAGFPGIRGSTGAFAASLIVDTATGPARLIDLPISHAIATGLLTNPRPFLEMSDHEKHVRAWWHSIQPAYAAARDSGARQSIFSALKNVTRKDR</sequence>
<dbReference type="InterPro" id="IPR045401">
    <property type="entry name" value="GAP1-M"/>
</dbReference>
<reference evidence="3 5" key="1">
    <citation type="submission" date="2023-07" db="EMBL/GenBank/DDBJ databases">
        <title>Sorghum-associated microbial communities from plants grown in Nebraska, USA.</title>
        <authorList>
            <person name="Schachtman D."/>
        </authorList>
    </citation>
    <scope>NUCLEOTIDE SEQUENCE</scope>
    <source>
        <strain evidence="3">DS1006</strain>
        <strain evidence="4 5">DS1016</strain>
    </source>
</reference>
<dbReference type="Pfam" id="PF20014">
    <property type="entry name" value="GAP1-M"/>
    <property type="match status" value="1"/>
</dbReference>
<keyword evidence="5" id="KW-1185">Reference proteome</keyword>
<evidence type="ECO:0000313" key="6">
    <source>
        <dbReference type="Proteomes" id="UP001242995"/>
    </source>
</evidence>
<name>A0AAW8DCY1_9MICC</name>
<evidence type="ECO:0000313" key="3">
    <source>
        <dbReference type="EMBL" id="MDP9905648.1"/>
    </source>
</evidence>
<feature type="domain" description="GTPase-associated protein 1 middle" evidence="2">
    <location>
        <begin position="182"/>
        <end position="262"/>
    </location>
</feature>
<gene>
    <name evidence="3" type="ORF">J2S90_002619</name>
    <name evidence="4" type="ORF">J2S93_000019</name>
</gene>
<dbReference type="EMBL" id="JAUSRG010000006">
    <property type="protein sequence ID" value="MDP9905648.1"/>
    <property type="molecule type" value="Genomic_DNA"/>
</dbReference>
<dbReference type="InterPro" id="IPR045402">
    <property type="entry name" value="GAP1-N2"/>
</dbReference>
<dbReference type="AlphaFoldDB" id="A0AAW8DCY1"/>
<dbReference type="Proteomes" id="UP001242995">
    <property type="component" value="Unassembled WGS sequence"/>
</dbReference>
<dbReference type="Pfam" id="PF20013">
    <property type="entry name" value="GAP1-N2"/>
    <property type="match status" value="1"/>
</dbReference>
<evidence type="ECO:0000259" key="1">
    <source>
        <dbReference type="Pfam" id="PF20013"/>
    </source>
</evidence>
<accession>A0AAW8DCY1</accession>
<proteinExistence type="predicted"/>
<protein>
    <submittedName>
        <fullName evidence="3">Uncharacterized protein</fullName>
    </submittedName>
</protein>
<comment type="caution">
    <text evidence="3">The sequence shown here is derived from an EMBL/GenBank/DDBJ whole genome shotgun (WGS) entry which is preliminary data.</text>
</comment>
<evidence type="ECO:0000313" key="4">
    <source>
        <dbReference type="EMBL" id="MDQ0178612.1"/>
    </source>
</evidence>
<dbReference type="Proteomes" id="UP001230951">
    <property type="component" value="Unassembled WGS sequence"/>
</dbReference>
<dbReference type="RefSeq" id="WP_306961807.1">
    <property type="nucleotide sequence ID" value="NZ_JAUSRG010000006.1"/>
</dbReference>
<feature type="domain" description="GTPase-associated protein 1 N-terminal" evidence="1">
    <location>
        <begin position="16"/>
        <end position="138"/>
    </location>
</feature>